<accession>A0ACC2E395</accession>
<sequence>MPVLRAKWEAEELCAELDRKDIVDACVTPDSDAFLHGARHVIKYLQADFREPLVECYRAEDIKSSLGLGRKHLLALALLVGCDYDMQGVPGVGCRSAIRLIRSFSEEAILDELRAWAAGRLPSAAEIYQHDTSDSERELIQHKESDMLHTGSKSFELPAHVSVGASGNDSVMKCPHCSCCGHPGNKRLHLKSGCQTCGTSATKDNVHGCIEKQQGFICNCNTCAKLQRRKKRNKGRSWWIKIFNKVVSTTGFPNEKIIEAFSNCDASSLADDVELRTMLTWKAPDMEGLEKFLADKLSWDAVYVRQKTLPILSFICLSNMRNSTCPGFCKYESLLHGEYFPHSIERIKILHARKLYMLRWEHLSGSSSSKDWLGLKCSQKSEVSMDTCSDKDVEKDIGESLGYENQVIVGASSFTTLEEMDLVNVACPELVKMLEKQVSMKKAKKNNVKRKREQVLDRGKQQNITSFFRATVCKSSLDKDIYMTTSGDTELESCDTPVAKEFSKWSTELASVAVEEQVSLQSPGTLLSRSEALSDGIELVEVEEPSPICSPYKDWSKNECLSQTSTMWQELQSNEDVLVLNSSDLFKSNVVSESSSHCALSPFGRARTRKNLLKAFQQADLP</sequence>
<proteinExistence type="predicted"/>
<gene>
    <name evidence="1" type="ORF">O6H91_03G008900</name>
</gene>
<dbReference type="EMBL" id="CM055094">
    <property type="protein sequence ID" value="KAJ7560985.1"/>
    <property type="molecule type" value="Genomic_DNA"/>
</dbReference>
<reference evidence="2" key="1">
    <citation type="journal article" date="2024" name="Proc. Natl. Acad. Sci. U.S.A.">
        <title>Extraordinary preservation of gene collinearity over three hundred million years revealed in homosporous lycophytes.</title>
        <authorList>
            <person name="Li C."/>
            <person name="Wickell D."/>
            <person name="Kuo L.Y."/>
            <person name="Chen X."/>
            <person name="Nie B."/>
            <person name="Liao X."/>
            <person name="Peng D."/>
            <person name="Ji J."/>
            <person name="Jenkins J."/>
            <person name="Williams M."/>
            <person name="Shu S."/>
            <person name="Plott C."/>
            <person name="Barry K."/>
            <person name="Rajasekar S."/>
            <person name="Grimwood J."/>
            <person name="Han X."/>
            <person name="Sun S."/>
            <person name="Hou Z."/>
            <person name="He W."/>
            <person name="Dai G."/>
            <person name="Sun C."/>
            <person name="Schmutz J."/>
            <person name="Leebens-Mack J.H."/>
            <person name="Li F.W."/>
            <person name="Wang L."/>
        </authorList>
    </citation>
    <scope>NUCLEOTIDE SEQUENCE [LARGE SCALE GENOMIC DNA]</scope>
    <source>
        <strain evidence="2">cv. PW_Plant_1</strain>
    </source>
</reference>
<evidence type="ECO:0000313" key="1">
    <source>
        <dbReference type="EMBL" id="KAJ7560985.1"/>
    </source>
</evidence>
<comment type="caution">
    <text evidence="1">The sequence shown here is derived from an EMBL/GenBank/DDBJ whole genome shotgun (WGS) entry which is preliminary data.</text>
</comment>
<organism evidence="1 2">
    <name type="scientific">Diphasiastrum complanatum</name>
    <name type="common">Issler's clubmoss</name>
    <name type="synonym">Lycopodium complanatum</name>
    <dbReference type="NCBI Taxonomy" id="34168"/>
    <lineage>
        <taxon>Eukaryota</taxon>
        <taxon>Viridiplantae</taxon>
        <taxon>Streptophyta</taxon>
        <taxon>Embryophyta</taxon>
        <taxon>Tracheophyta</taxon>
        <taxon>Lycopodiopsida</taxon>
        <taxon>Lycopodiales</taxon>
        <taxon>Lycopodiaceae</taxon>
        <taxon>Lycopodioideae</taxon>
        <taxon>Diphasiastrum</taxon>
    </lineage>
</organism>
<keyword evidence="2" id="KW-1185">Reference proteome</keyword>
<dbReference type="Proteomes" id="UP001162992">
    <property type="component" value="Chromosome 3"/>
</dbReference>
<evidence type="ECO:0000313" key="2">
    <source>
        <dbReference type="Proteomes" id="UP001162992"/>
    </source>
</evidence>
<name>A0ACC2E395_DIPCM</name>
<protein>
    <submittedName>
        <fullName evidence="1">Uncharacterized protein</fullName>
    </submittedName>
</protein>